<dbReference type="SUPFAM" id="SSF55486">
    <property type="entry name" value="Metalloproteases ('zincins'), catalytic domain"/>
    <property type="match status" value="1"/>
</dbReference>
<dbReference type="AlphaFoldDB" id="A0A5S9F351"/>
<dbReference type="OrthoDB" id="228844at2"/>
<keyword evidence="3" id="KW-1185">Reference proteome</keyword>
<dbReference type="RefSeq" id="WP_151968303.1">
    <property type="nucleotide sequence ID" value="NZ_AP019860.1"/>
</dbReference>
<accession>A0A5S9F351</accession>
<proteinExistence type="predicted"/>
<sequence length="289" mass="34455">MSKLKVQIIKWGIVFLPLIIIVFILKVFLPGFSREVRTSQFGDSKSFQTEHFYTLTKEIPESPRQVATLCEDFYSAFIREHQSQISFKNLENRIEVFFFGNRKEFDNFYKSQYSRSIPHNAAFYSPVQQRIVLYWNNNTRETLYHELTHMILDINVDFHLPEYSVWFNEGLAMYFEKYQVVNGSLIPGELDNEAVLFVRQAFKNHMFVPLTELCSATAVDFRSRKNTIYYYESYLFVYFLKHVKGADTFLQYFKEEGKPGECSPYALWDILQKPSIEIEKEFLRYYKIN</sequence>
<feature type="transmembrane region" description="Helical" evidence="1">
    <location>
        <begin position="12"/>
        <end position="32"/>
    </location>
</feature>
<dbReference type="KEGG" id="uam:UABAM_02484"/>
<dbReference type="EMBL" id="AP019860">
    <property type="protein sequence ID" value="BBM84128.1"/>
    <property type="molecule type" value="Genomic_DNA"/>
</dbReference>
<reference evidence="2 3" key="1">
    <citation type="submission" date="2019-08" db="EMBL/GenBank/DDBJ databases">
        <title>Complete genome sequence of Candidatus Uab amorphum.</title>
        <authorList>
            <person name="Shiratori T."/>
            <person name="Suzuki S."/>
            <person name="Kakizawa Y."/>
            <person name="Ishida K."/>
        </authorList>
    </citation>
    <scope>NUCLEOTIDE SEQUENCE [LARGE SCALE GENOMIC DNA]</scope>
    <source>
        <strain evidence="2 3">SRT547</strain>
    </source>
</reference>
<keyword evidence="1" id="KW-0812">Transmembrane</keyword>
<dbReference type="Proteomes" id="UP000326354">
    <property type="component" value="Chromosome"/>
</dbReference>
<dbReference type="Gene3D" id="1.10.390.10">
    <property type="entry name" value="Neutral Protease Domain 2"/>
    <property type="match status" value="1"/>
</dbReference>
<name>A0A5S9F351_UABAM</name>
<organism evidence="2 3">
    <name type="scientific">Uabimicrobium amorphum</name>
    <dbReference type="NCBI Taxonomy" id="2596890"/>
    <lineage>
        <taxon>Bacteria</taxon>
        <taxon>Pseudomonadati</taxon>
        <taxon>Planctomycetota</taxon>
        <taxon>Candidatus Uabimicrobiia</taxon>
        <taxon>Candidatus Uabimicrobiales</taxon>
        <taxon>Candidatus Uabimicrobiaceae</taxon>
        <taxon>Candidatus Uabimicrobium</taxon>
    </lineage>
</organism>
<evidence type="ECO:0008006" key="4">
    <source>
        <dbReference type="Google" id="ProtNLM"/>
    </source>
</evidence>
<evidence type="ECO:0000313" key="2">
    <source>
        <dbReference type="EMBL" id="BBM84128.1"/>
    </source>
</evidence>
<keyword evidence="1" id="KW-0472">Membrane</keyword>
<evidence type="ECO:0000313" key="3">
    <source>
        <dbReference type="Proteomes" id="UP000326354"/>
    </source>
</evidence>
<protein>
    <recommendedName>
        <fullName evidence="4">DUF1570 domain-containing protein</fullName>
    </recommendedName>
</protein>
<evidence type="ECO:0000256" key="1">
    <source>
        <dbReference type="SAM" id="Phobius"/>
    </source>
</evidence>
<gene>
    <name evidence="2" type="ORF">UABAM_02484</name>
</gene>
<dbReference type="InterPro" id="IPR027268">
    <property type="entry name" value="Peptidase_M4/M1_CTD_sf"/>
</dbReference>
<keyword evidence="1" id="KW-1133">Transmembrane helix</keyword>